<dbReference type="Proteomes" id="UP001596154">
    <property type="component" value="Unassembled WGS sequence"/>
</dbReference>
<gene>
    <name evidence="10" type="ORF">ACFPZJ_37640</name>
</gene>
<evidence type="ECO:0000256" key="3">
    <source>
        <dbReference type="ARBA" id="ARBA00022617"/>
    </source>
</evidence>
<accession>A0ABW0V345</accession>
<evidence type="ECO:0000256" key="8">
    <source>
        <dbReference type="ARBA" id="ARBA00025737"/>
    </source>
</evidence>
<evidence type="ECO:0000256" key="5">
    <source>
        <dbReference type="ARBA" id="ARBA00022729"/>
    </source>
</evidence>
<dbReference type="InterPro" id="IPR048328">
    <property type="entry name" value="Dyp_perox_C"/>
</dbReference>
<reference evidence="11" key="1">
    <citation type="journal article" date="2019" name="Int. J. Syst. Evol. Microbiol.">
        <title>The Global Catalogue of Microorganisms (GCM) 10K type strain sequencing project: providing services to taxonomists for standard genome sequencing and annotation.</title>
        <authorList>
            <consortium name="The Broad Institute Genomics Platform"/>
            <consortium name="The Broad Institute Genome Sequencing Center for Infectious Disease"/>
            <person name="Wu L."/>
            <person name="Ma J."/>
        </authorList>
    </citation>
    <scope>NUCLEOTIDE SEQUENCE [LARGE SCALE GENOMIC DNA]</scope>
    <source>
        <strain evidence="11">CGMCC 4.7248</strain>
    </source>
</reference>
<name>A0ABW0V345_9ACTN</name>
<evidence type="ECO:0000256" key="4">
    <source>
        <dbReference type="ARBA" id="ARBA00022723"/>
    </source>
</evidence>
<comment type="caution">
    <text evidence="10">The sequence shown here is derived from an EMBL/GenBank/DDBJ whole genome shotgun (WGS) entry which is preliminary data.</text>
</comment>
<keyword evidence="3" id="KW-0349">Heme</keyword>
<dbReference type="SUPFAM" id="SSF54909">
    <property type="entry name" value="Dimeric alpha+beta barrel"/>
    <property type="match status" value="1"/>
</dbReference>
<evidence type="ECO:0000313" key="11">
    <source>
        <dbReference type="Proteomes" id="UP001596154"/>
    </source>
</evidence>
<dbReference type="PANTHER" id="PTHR30521">
    <property type="entry name" value="DEFERROCHELATASE/PEROXIDASE"/>
    <property type="match status" value="1"/>
</dbReference>
<feature type="domain" description="Dyp-type peroxidase C-terminal" evidence="9">
    <location>
        <begin position="107"/>
        <end position="161"/>
    </location>
</feature>
<keyword evidence="4" id="KW-0479">Metal-binding</keyword>
<dbReference type="InterPro" id="IPR006314">
    <property type="entry name" value="Dyp_peroxidase"/>
</dbReference>
<comment type="cofactor">
    <cofactor evidence="1">
        <name>heme b</name>
        <dbReference type="ChEBI" id="CHEBI:60344"/>
    </cofactor>
</comment>
<comment type="similarity">
    <text evidence="8">Belongs to the DyP-type peroxidase family.</text>
</comment>
<organism evidence="10 11">
    <name type="scientific">Streptomyces bullii</name>
    <dbReference type="NCBI Taxonomy" id="349910"/>
    <lineage>
        <taxon>Bacteria</taxon>
        <taxon>Bacillati</taxon>
        <taxon>Actinomycetota</taxon>
        <taxon>Actinomycetes</taxon>
        <taxon>Kitasatosporales</taxon>
        <taxon>Streptomycetaceae</taxon>
        <taxon>Streptomyces</taxon>
    </lineage>
</organism>
<evidence type="ECO:0000259" key="9">
    <source>
        <dbReference type="Pfam" id="PF20628"/>
    </source>
</evidence>
<dbReference type="InterPro" id="IPR011008">
    <property type="entry name" value="Dimeric_a/b-barrel"/>
</dbReference>
<keyword evidence="2 10" id="KW-0575">Peroxidase</keyword>
<proteinExistence type="inferred from homology"/>
<evidence type="ECO:0000256" key="6">
    <source>
        <dbReference type="ARBA" id="ARBA00023002"/>
    </source>
</evidence>
<dbReference type="PANTHER" id="PTHR30521:SF4">
    <property type="entry name" value="DEFERROCHELATASE"/>
    <property type="match status" value="1"/>
</dbReference>
<dbReference type="RefSeq" id="WP_381031289.1">
    <property type="nucleotide sequence ID" value="NZ_JBHSNY010000020.1"/>
</dbReference>
<keyword evidence="5" id="KW-0732">Signal</keyword>
<evidence type="ECO:0000256" key="2">
    <source>
        <dbReference type="ARBA" id="ARBA00022559"/>
    </source>
</evidence>
<dbReference type="EMBL" id="JBHSNY010000020">
    <property type="protein sequence ID" value="MFC5639359.1"/>
    <property type="molecule type" value="Genomic_DNA"/>
</dbReference>
<dbReference type="Pfam" id="PF20628">
    <property type="entry name" value="Dyp_perox_C"/>
    <property type="match status" value="1"/>
</dbReference>
<protein>
    <submittedName>
        <fullName evidence="10">Dyp-type peroxidase</fullName>
    </submittedName>
</protein>
<evidence type="ECO:0000256" key="7">
    <source>
        <dbReference type="ARBA" id="ARBA00023004"/>
    </source>
</evidence>
<keyword evidence="7" id="KW-0408">Iron</keyword>
<dbReference type="PROSITE" id="PS51404">
    <property type="entry name" value="DYP_PEROXIDASE"/>
    <property type="match status" value="1"/>
</dbReference>
<dbReference type="GO" id="GO:0004601">
    <property type="term" value="F:peroxidase activity"/>
    <property type="evidence" value="ECO:0007669"/>
    <property type="project" value="UniProtKB-KW"/>
</dbReference>
<sequence length="248" mass="27775">MYRKLEQDVQGFREDEKVLAKRIAEYAHPKTPTPTEEDVALAGAYMVGRFQDGTPVVDREVAGLGPMPNNFTFDADPDGVRCPFQAHVRKTNPRGDKQRQFGQPLTQERTVRIVRRAVSYGKVTLQPGKDDKVGLLFLCAQSSIADQFEFIQNQWANNKDFLRDKSGLDPVIGTRKLDQPNPDPIVNGDWPKLYGSRNELDFSKVPPAVVGHTFSEHVGERVTMKGGEYFFVPSLSALRTYGGMEEGT</sequence>
<keyword evidence="11" id="KW-1185">Reference proteome</keyword>
<keyword evidence="6" id="KW-0560">Oxidoreductase</keyword>
<evidence type="ECO:0000313" key="10">
    <source>
        <dbReference type="EMBL" id="MFC5639359.1"/>
    </source>
</evidence>
<evidence type="ECO:0000256" key="1">
    <source>
        <dbReference type="ARBA" id="ARBA00001970"/>
    </source>
</evidence>